<keyword evidence="2" id="KW-1185">Reference proteome</keyword>
<sequence>MELSTANSQLPSLGSVLGGLMLADKREINRACLPGFSSSTNQRLIYLLEHVKCLSNDEGTIVKICVTLLRDPKNRKKALLIIQWLFRKDEAWNPVVKTLTLLICSTEFDRHIKLGSCLVVKELLDNISGQRELASREFQSATIFSTCVPHLVGLVRDASVKDGNKILPTRLTIAAADCALGITKFLACAQDTNLDTSLWDQRDKILALVSELYQWNCDTRLLYAAGLMQVQNHLRQIAASEDKFLSSSVLRLCWKEYSSLLISDAHTASFPSQSFQRFLTGLQHHMPDGDRESEKSWSKMRCYFLTCLALLLGHLDADKLDSLSLDDGELSRLLLCMLSRNEKETVVIAVAILRFLLSKFINTEKTSKDFMVTFEKSLMEAFYRNERPSTTTVNFVADFSHPSPDLQRVFLLIDSENLCRRQNGIDILETLVQRVCDSKALNTSSLSHILATHLLKRVHDGVLMDRTSASALFVKLDPSVVMPSLIQLLYDPDQKAQHFARSTLLAILEHNSDQRQAVSVLLDCVRNLSLASRAGEGGTSVLTIKTDIDQIMSLLPSWAPSVKNWNVLAIFLLEKMFSDPSNPLLPRFLSEISSHLADVHQLVFARTLQEMLEVSTMCTSEFDDVRKLSAELSGRLLPEASVLLPLVIDILRIAMNNMDIVAVKSCLYSICSSLMTRGCQNLSNDVMGQIKALLTTMLLWPTNSEEVQKAQHGCIDSFAFMIRAEFNTSMIQMIDKDEGNKVERVINGVMSCLQNRPYAIATLCGTSPADFCSSVSIQDATCVAAPVSFRVCMANVLISSSSKITASSHDAFLSVIPVVSALLKRESESIVRAACVQVLFSAVCNLKEAASLPAYAKTLLDISLDSLNNDKAADEERLAGVKLLAALLVHESILKEGGSSLVNALQVLSRVSRADPSPEVRKLCEQLLSCVSS</sequence>
<dbReference type="Proteomes" id="UP000001514">
    <property type="component" value="Unassembled WGS sequence"/>
</dbReference>
<dbReference type="InterPro" id="IPR016024">
    <property type="entry name" value="ARM-type_fold"/>
</dbReference>
<dbReference type="PANTHER" id="PTHR37743">
    <property type="entry name" value="ARM REPEAT SUPERFAMILY PROTEIN"/>
    <property type="match status" value="1"/>
</dbReference>
<evidence type="ECO:0000313" key="2">
    <source>
        <dbReference type="Proteomes" id="UP000001514"/>
    </source>
</evidence>
<gene>
    <name evidence="1" type="ORF">SELMODRAFT_442836</name>
</gene>
<dbReference type="InParanoid" id="D8RWI0"/>
<accession>D8RWI0</accession>
<proteinExistence type="predicted"/>
<dbReference type="OMA" id="EYCLMSK"/>
<dbReference type="HOGENOM" id="CLU_283918_0_0_1"/>
<organism evidence="2">
    <name type="scientific">Selaginella moellendorffii</name>
    <name type="common">Spikemoss</name>
    <dbReference type="NCBI Taxonomy" id="88036"/>
    <lineage>
        <taxon>Eukaryota</taxon>
        <taxon>Viridiplantae</taxon>
        <taxon>Streptophyta</taxon>
        <taxon>Embryophyta</taxon>
        <taxon>Tracheophyta</taxon>
        <taxon>Lycopodiopsida</taxon>
        <taxon>Selaginellales</taxon>
        <taxon>Selaginellaceae</taxon>
        <taxon>Selaginella</taxon>
    </lineage>
</organism>
<reference evidence="1 2" key="1">
    <citation type="journal article" date="2011" name="Science">
        <title>The Selaginella genome identifies genetic changes associated with the evolution of vascular plants.</title>
        <authorList>
            <person name="Banks J.A."/>
            <person name="Nishiyama T."/>
            <person name="Hasebe M."/>
            <person name="Bowman J.L."/>
            <person name="Gribskov M."/>
            <person name="dePamphilis C."/>
            <person name="Albert V.A."/>
            <person name="Aono N."/>
            <person name="Aoyama T."/>
            <person name="Ambrose B.A."/>
            <person name="Ashton N.W."/>
            <person name="Axtell M.J."/>
            <person name="Barker E."/>
            <person name="Barker M.S."/>
            <person name="Bennetzen J.L."/>
            <person name="Bonawitz N.D."/>
            <person name="Chapple C."/>
            <person name="Cheng C."/>
            <person name="Correa L.G."/>
            <person name="Dacre M."/>
            <person name="DeBarry J."/>
            <person name="Dreyer I."/>
            <person name="Elias M."/>
            <person name="Engstrom E.M."/>
            <person name="Estelle M."/>
            <person name="Feng L."/>
            <person name="Finet C."/>
            <person name="Floyd S.K."/>
            <person name="Frommer W.B."/>
            <person name="Fujita T."/>
            <person name="Gramzow L."/>
            <person name="Gutensohn M."/>
            <person name="Harholt J."/>
            <person name="Hattori M."/>
            <person name="Heyl A."/>
            <person name="Hirai T."/>
            <person name="Hiwatashi Y."/>
            <person name="Ishikawa M."/>
            <person name="Iwata M."/>
            <person name="Karol K.G."/>
            <person name="Koehler B."/>
            <person name="Kolukisaoglu U."/>
            <person name="Kubo M."/>
            <person name="Kurata T."/>
            <person name="Lalonde S."/>
            <person name="Li K."/>
            <person name="Li Y."/>
            <person name="Litt A."/>
            <person name="Lyons E."/>
            <person name="Manning G."/>
            <person name="Maruyama T."/>
            <person name="Michael T.P."/>
            <person name="Mikami K."/>
            <person name="Miyazaki S."/>
            <person name="Morinaga S."/>
            <person name="Murata T."/>
            <person name="Mueller-Roeber B."/>
            <person name="Nelson D.R."/>
            <person name="Obara M."/>
            <person name="Oguri Y."/>
            <person name="Olmstead R.G."/>
            <person name="Onodera N."/>
            <person name="Petersen B.L."/>
            <person name="Pils B."/>
            <person name="Prigge M."/>
            <person name="Rensing S.A."/>
            <person name="Riano-Pachon D.M."/>
            <person name="Roberts A.W."/>
            <person name="Sato Y."/>
            <person name="Scheller H.V."/>
            <person name="Schulz B."/>
            <person name="Schulz C."/>
            <person name="Shakirov E.V."/>
            <person name="Shibagaki N."/>
            <person name="Shinohara N."/>
            <person name="Shippen D.E."/>
            <person name="Soerensen I."/>
            <person name="Sotooka R."/>
            <person name="Sugimoto N."/>
            <person name="Sugita M."/>
            <person name="Sumikawa N."/>
            <person name="Tanurdzic M."/>
            <person name="Theissen G."/>
            <person name="Ulvskov P."/>
            <person name="Wakazuki S."/>
            <person name="Weng J.K."/>
            <person name="Willats W.W."/>
            <person name="Wipf D."/>
            <person name="Wolf P.G."/>
            <person name="Yang L."/>
            <person name="Zimmer A.D."/>
            <person name="Zhu Q."/>
            <person name="Mitros T."/>
            <person name="Hellsten U."/>
            <person name="Loque D."/>
            <person name="Otillar R."/>
            <person name="Salamov A."/>
            <person name="Schmutz J."/>
            <person name="Shapiro H."/>
            <person name="Lindquist E."/>
            <person name="Lucas S."/>
            <person name="Rokhsar D."/>
            <person name="Grigoriev I.V."/>
        </authorList>
    </citation>
    <scope>NUCLEOTIDE SEQUENCE [LARGE SCALE GENOMIC DNA]</scope>
</reference>
<dbReference type="eggNOG" id="ENOG502QPPS">
    <property type="taxonomic scope" value="Eukaryota"/>
</dbReference>
<evidence type="ECO:0000313" key="1">
    <source>
        <dbReference type="EMBL" id="EFJ23667.1"/>
    </source>
</evidence>
<name>D8RWI0_SELML</name>
<dbReference type="Gramene" id="EFJ23667">
    <property type="protein sequence ID" value="EFJ23667"/>
    <property type="gene ID" value="SELMODRAFT_442836"/>
</dbReference>
<dbReference type="FunCoup" id="D8RWI0">
    <property type="interactions" value="1050"/>
</dbReference>
<dbReference type="KEGG" id="smo:SELMODRAFT_442836"/>
<protein>
    <submittedName>
        <fullName evidence="1">Uncharacterized protein</fullName>
    </submittedName>
</protein>
<dbReference type="EMBL" id="GL377592">
    <property type="protein sequence ID" value="EFJ23667.1"/>
    <property type="molecule type" value="Genomic_DNA"/>
</dbReference>
<dbReference type="PANTHER" id="PTHR37743:SF1">
    <property type="entry name" value="ARM REPEAT SUPERFAMILY PROTEIN"/>
    <property type="match status" value="1"/>
</dbReference>
<dbReference type="AlphaFoldDB" id="D8RWI0"/>
<dbReference type="SUPFAM" id="SSF48371">
    <property type="entry name" value="ARM repeat"/>
    <property type="match status" value="2"/>
</dbReference>